<evidence type="ECO:0000313" key="1">
    <source>
        <dbReference type="EMBL" id="GMH30743.1"/>
    </source>
</evidence>
<proteinExistence type="predicted"/>
<evidence type="ECO:0000313" key="2">
    <source>
        <dbReference type="Proteomes" id="UP001279734"/>
    </source>
</evidence>
<gene>
    <name evidence="1" type="ORF">Nepgr_032586</name>
</gene>
<keyword evidence="2" id="KW-1185">Reference proteome</keyword>
<dbReference type="AlphaFoldDB" id="A0AAD3TKR0"/>
<protein>
    <submittedName>
        <fullName evidence="1">Uncharacterized protein</fullName>
    </submittedName>
</protein>
<comment type="caution">
    <text evidence="1">The sequence shown here is derived from an EMBL/GenBank/DDBJ whole genome shotgun (WGS) entry which is preliminary data.</text>
</comment>
<name>A0AAD3TKR0_NEPGR</name>
<organism evidence="1 2">
    <name type="scientific">Nepenthes gracilis</name>
    <name type="common">Slender pitcher plant</name>
    <dbReference type="NCBI Taxonomy" id="150966"/>
    <lineage>
        <taxon>Eukaryota</taxon>
        <taxon>Viridiplantae</taxon>
        <taxon>Streptophyta</taxon>
        <taxon>Embryophyta</taxon>
        <taxon>Tracheophyta</taxon>
        <taxon>Spermatophyta</taxon>
        <taxon>Magnoliopsida</taxon>
        <taxon>eudicotyledons</taxon>
        <taxon>Gunneridae</taxon>
        <taxon>Pentapetalae</taxon>
        <taxon>Caryophyllales</taxon>
        <taxon>Nepenthaceae</taxon>
        <taxon>Nepenthes</taxon>
    </lineage>
</organism>
<reference evidence="1" key="1">
    <citation type="submission" date="2023-05" db="EMBL/GenBank/DDBJ databases">
        <title>Nepenthes gracilis genome sequencing.</title>
        <authorList>
            <person name="Fukushima K."/>
        </authorList>
    </citation>
    <scope>NUCLEOTIDE SEQUENCE</scope>
    <source>
        <strain evidence="1">SING2019-196</strain>
    </source>
</reference>
<dbReference type="Proteomes" id="UP001279734">
    <property type="component" value="Unassembled WGS sequence"/>
</dbReference>
<sequence length="144" mass="15921">MLFGLNNEGGLAFCFTKGFWCGEMFCCGVGAVGKLPLLCCWLSPLTSRSYSRCFDGGNGLCIWTRTVVSLCMSPRSLGCVMVLWGLRDCERCGLKFRRLEIKLCYVAAPAGFSLYYESDGCRWLALEFCMSCLGVLARLLLDGL</sequence>
<accession>A0AAD3TKR0</accession>
<dbReference type="EMBL" id="BSYO01000039">
    <property type="protein sequence ID" value="GMH30743.1"/>
    <property type="molecule type" value="Genomic_DNA"/>
</dbReference>